<dbReference type="PANTHER" id="PTHR33545">
    <property type="entry name" value="UPF0750 MEMBRANE PROTEIN YITT-RELATED"/>
    <property type="match status" value="1"/>
</dbReference>
<evidence type="ECO:0000256" key="5">
    <source>
        <dbReference type="ARBA" id="ARBA00023136"/>
    </source>
</evidence>
<evidence type="ECO:0000256" key="3">
    <source>
        <dbReference type="ARBA" id="ARBA00022692"/>
    </source>
</evidence>
<dbReference type="PIRSF" id="PIRSF006483">
    <property type="entry name" value="Membrane_protein_YitT"/>
    <property type="match status" value="1"/>
</dbReference>
<reference evidence="8 9" key="1">
    <citation type="submission" date="2018-10" db="EMBL/GenBank/DDBJ databases">
        <title>Anaerotruncus faecis sp. nov., isolated from human feces.</title>
        <authorList>
            <person name="Wang Y.-J."/>
        </authorList>
    </citation>
    <scope>NUCLEOTIDE SEQUENCE [LARGE SCALE GENOMIC DNA]</scope>
    <source>
        <strain evidence="8 9">22A2-44</strain>
    </source>
</reference>
<name>A0A498CUA8_9FIRM</name>
<keyword evidence="9" id="KW-1185">Reference proteome</keyword>
<dbReference type="AlphaFoldDB" id="A0A498CUA8"/>
<dbReference type="PANTHER" id="PTHR33545:SF5">
    <property type="entry name" value="UPF0750 MEMBRANE PROTEIN YITT"/>
    <property type="match status" value="1"/>
</dbReference>
<evidence type="ECO:0000256" key="6">
    <source>
        <dbReference type="SAM" id="Phobius"/>
    </source>
</evidence>
<dbReference type="EMBL" id="RCHT01000001">
    <property type="protein sequence ID" value="RLL14672.1"/>
    <property type="molecule type" value="Genomic_DNA"/>
</dbReference>
<dbReference type="InterPro" id="IPR003740">
    <property type="entry name" value="YitT"/>
</dbReference>
<feature type="transmembrane region" description="Helical" evidence="6">
    <location>
        <begin position="153"/>
        <end position="175"/>
    </location>
</feature>
<keyword evidence="3 6" id="KW-0812">Transmembrane</keyword>
<gene>
    <name evidence="8" type="ORF">D4A47_01450</name>
</gene>
<dbReference type="Proteomes" id="UP000276301">
    <property type="component" value="Unassembled WGS sequence"/>
</dbReference>
<keyword evidence="4 6" id="KW-1133">Transmembrane helix</keyword>
<feature type="transmembrane region" description="Helical" evidence="6">
    <location>
        <begin position="181"/>
        <end position="202"/>
    </location>
</feature>
<comment type="caution">
    <text evidence="8">The sequence shown here is derived from an EMBL/GenBank/DDBJ whole genome shotgun (WGS) entry which is preliminary data.</text>
</comment>
<dbReference type="GO" id="GO:0005886">
    <property type="term" value="C:plasma membrane"/>
    <property type="evidence" value="ECO:0007669"/>
    <property type="project" value="UniProtKB-SubCell"/>
</dbReference>
<dbReference type="Pfam" id="PF10035">
    <property type="entry name" value="DUF2179"/>
    <property type="match status" value="1"/>
</dbReference>
<feature type="transmembrane region" description="Helical" evidence="6">
    <location>
        <begin position="91"/>
        <end position="108"/>
    </location>
</feature>
<feature type="transmembrane region" description="Helical" evidence="6">
    <location>
        <begin position="21"/>
        <end position="40"/>
    </location>
</feature>
<feature type="domain" description="DUF2179" evidence="7">
    <location>
        <begin position="228"/>
        <end position="282"/>
    </location>
</feature>
<protein>
    <submittedName>
        <fullName evidence="8">YitT family protein</fullName>
    </submittedName>
</protein>
<evidence type="ECO:0000313" key="8">
    <source>
        <dbReference type="EMBL" id="RLL14672.1"/>
    </source>
</evidence>
<dbReference type="InterPro" id="IPR019264">
    <property type="entry name" value="DUF2179"/>
</dbReference>
<keyword evidence="5 6" id="KW-0472">Membrane</keyword>
<evidence type="ECO:0000256" key="2">
    <source>
        <dbReference type="ARBA" id="ARBA00022475"/>
    </source>
</evidence>
<proteinExistence type="predicted"/>
<dbReference type="InterPro" id="IPR051461">
    <property type="entry name" value="UPF0750_membrane"/>
</dbReference>
<organism evidence="8 9">
    <name type="scientific">Anaerotruncus massiliensis</name>
    <name type="common">ex Liu et al. 2021</name>
    <dbReference type="NCBI Taxonomy" id="2321404"/>
    <lineage>
        <taxon>Bacteria</taxon>
        <taxon>Bacillati</taxon>
        <taxon>Bacillota</taxon>
        <taxon>Clostridia</taxon>
        <taxon>Eubacteriales</taxon>
        <taxon>Oscillospiraceae</taxon>
        <taxon>Anaerotruncus</taxon>
    </lineage>
</organism>
<accession>A0A498CUA8</accession>
<feature type="transmembrane region" description="Helical" evidence="6">
    <location>
        <begin position="60"/>
        <end position="79"/>
    </location>
</feature>
<dbReference type="RefSeq" id="WP_121585758.1">
    <property type="nucleotide sequence ID" value="NZ_DBFSDP010000268.1"/>
</dbReference>
<dbReference type="CDD" id="cd16380">
    <property type="entry name" value="YitT_C"/>
    <property type="match status" value="1"/>
</dbReference>
<dbReference type="Gene3D" id="3.30.70.120">
    <property type="match status" value="1"/>
</dbReference>
<evidence type="ECO:0000259" key="7">
    <source>
        <dbReference type="Pfam" id="PF10035"/>
    </source>
</evidence>
<feature type="transmembrane region" description="Helical" evidence="6">
    <location>
        <begin position="114"/>
        <end position="132"/>
    </location>
</feature>
<dbReference type="Pfam" id="PF02588">
    <property type="entry name" value="YitT_membrane"/>
    <property type="match status" value="1"/>
</dbReference>
<comment type="subcellular location">
    <subcellularLocation>
        <location evidence="1">Cell membrane</location>
        <topology evidence="1">Multi-pass membrane protein</topology>
    </subcellularLocation>
</comment>
<keyword evidence="2" id="KW-1003">Cell membrane</keyword>
<evidence type="ECO:0000256" key="4">
    <source>
        <dbReference type="ARBA" id="ARBA00022989"/>
    </source>
</evidence>
<evidence type="ECO:0000256" key="1">
    <source>
        <dbReference type="ARBA" id="ARBA00004651"/>
    </source>
</evidence>
<evidence type="ECO:0000313" key="9">
    <source>
        <dbReference type="Proteomes" id="UP000276301"/>
    </source>
</evidence>
<dbReference type="InterPro" id="IPR015867">
    <property type="entry name" value="N-reg_PII/ATP_PRibTrfase_C"/>
</dbReference>
<sequence length="290" mass="31258">MERAGLRKTLWELLVELAFDGVGSFAFAVGMQMFIAPNQIAPGGVSGLAVVLNYLTRVPIGVWSFFINIPLLLVGLRFLGRRFALRTLKTVVVLSVMIDYAAAPLPAYTGDPLLAALFGGVLMGAGMAVVFLRGSTTGGSDIVSRVLQLRYPYIPLGRILMSIDVVVILISAAVFGRIETALYGMVAVFTASKVIDGILYGMDTGKLIYVMSRDSQTIAKRVMAELERGCTLLKSTGAFTQSDAQVLLVAVRRQQYHPLKKIIHEVDPAAFIIVTDSTEVIGLGFKPITG</sequence>